<dbReference type="PANTHER" id="PTHR10491:SF4">
    <property type="entry name" value="METHIONINE ADENOSYLTRANSFERASE 2 SUBUNIT BETA"/>
    <property type="match status" value="1"/>
</dbReference>
<keyword evidence="2" id="KW-0560">Oxidoreductase</keyword>
<dbReference type="Pfam" id="PF04321">
    <property type="entry name" value="RmlD_sub_bind"/>
    <property type="match status" value="1"/>
</dbReference>
<dbReference type="Gene3D" id="3.40.50.720">
    <property type="entry name" value="NAD(P)-binding Rossmann-like Domain"/>
    <property type="match status" value="1"/>
</dbReference>
<dbReference type="GO" id="GO:0008831">
    <property type="term" value="F:dTDP-4-dehydrorhamnose reductase activity"/>
    <property type="evidence" value="ECO:0007669"/>
    <property type="project" value="UniProtKB-EC"/>
</dbReference>
<name>A0A429GTR6_9CREN</name>
<proteinExistence type="predicted"/>
<sequence>MRILVTEASGLLGSKLVEILLRKGYAVYAGYNENKPKAGLPVKLDVSNEGDVERAFEISRPEVVVHAAALTNVDACELNKELAWSINVVGTRNIVKLSKKYSAFLIYISTDYVFKGDKGMYSESDPTEPVNYYGYTKLKGEEEVRLLEEHCIARTSVIYGSIPAAGKVNFALWVIDKLRKGEKVRALTDQWNSPTLNVNLAEMIVEIAERRLLGTFHLAGATRISRYDFARLIARKFNLDERLIQPIASNEISWIAQRPRDSSLNVEKASRTLKIKPLDIHRSLEILRSELECHP</sequence>
<dbReference type="NCBIfam" id="TIGR01214">
    <property type="entry name" value="rmlD"/>
    <property type="match status" value="1"/>
</dbReference>
<dbReference type="OrthoDB" id="4907at2157"/>
<reference evidence="2 3" key="1">
    <citation type="submission" date="2018-10" db="EMBL/GenBank/DDBJ databases">
        <title>Co-occurring genomic capacity for anaerobic methane metabolism and dissimilatory sulfite reduction discovered in the Korarchaeota.</title>
        <authorList>
            <person name="Mckay L.J."/>
            <person name="Dlakic M."/>
            <person name="Fields M.W."/>
            <person name="Delmont T.O."/>
            <person name="Eren A.M."/>
            <person name="Jay Z.J."/>
            <person name="Klingelsmith K.B."/>
            <person name="Rusch D.B."/>
            <person name="Inskeep W.P."/>
        </authorList>
    </citation>
    <scope>NUCLEOTIDE SEQUENCE [LARGE SCALE GENOMIC DNA]</scope>
    <source>
        <strain evidence="2 3">MDKW</strain>
    </source>
</reference>
<accession>A0A429GTR6</accession>
<dbReference type="Gene3D" id="3.90.25.10">
    <property type="entry name" value="UDP-galactose 4-epimerase, domain 1"/>
    <property type="match status" value="1"/>
</dbReference>
<evidence type="ECO:0000259" key="1">
    <source>
        <dbReference type="Pfam" id="PF04321"/>
    </source>
</evidence>
<keyword evidence="3" id="KW-1185">Reference proteome</keyword>
<dbReference type="InterPro" id="IPR036291">
    <property type="entry name" value="NAD(P)-bd_dom_sf"/>
</dbReference>
<dbReference type="RefSeq" id="WP_125670486.1">
    <property type="nucleotide sequence ID" value="NZ_RCOS01000031.1"/>
</dbReference>
<evidence type="ECO:0000313" key="2">
    <source>
        <dbReference type="EMBL" id="RSN77486.1"/>
    </source>
</evidence>
<comment type="caution">
    <text evidence="2">The sequence shown here is derived from an EMBL/GenBank/DDBJ whole genome shotgun (WGS) entry which is preliminary data.</text>
</comment>
<dbReference type="EC" id="1.1.1.133" evidence="2"/>
<dbReference type="InterPro" id="IPR005913">
    <property type="entry name" value="dTDP_dehydrorham_reduct"/>
</dbReference>
<gene>
    <name evidence="2" type="primary">rfbD</name>
    <name evidence="2" type="ORF">D6D85_02495</name>
</gene>
<dbReference type="Proteomes" id="UP000277582">
    <property type="component" value="Unassembled WGS sequence"/>
</dbReference>
<dbReference type="CDD" id="cd05254">
    <property type="entry name" value="dTDP_HR_like_SDR_e"/>
    <property type="match status" value="1"/>
</dbReference>
<feature type="domain" description="RmlD-like substrate binding" evidence="1">
    <location>
        <begin position="1"/>
        <end position="284"/>
    </location>
</feature>
<dbReference type="InterPro" id="IPR029903">
    <property type="entry name" value="RmlD-like-bd"/>
</dbReference>
<organism evidence="2 3">
    <name type="scientific">Candidatus Methanodesulfokora washburnensis</name>
    <dbReference type="NCBI Taxonomy" id="2478471"/>
    <lineage>
        <taxon>Archaea</taxon>
        <taxon>Thermoproteota</taxon>
        <taxon>Candidatus Korarchaeia</taxon>
        <taxon>Candidatus Korarchaeia incertae sedis</taxon>
        <taxon>Candidatus Methanodesulfokora</taxon>
    </lineage>
</organism>
<protein>
    <submittedName>
        <fullName evidence="2">dTDP-4-dehydrorhamnose reductase</fullName>
        <ecNumber evidence="2">1.1.1.133</ecNumber>
    </submittedName>
</protein>
<dbReference type="PANTHER" id="PTHR10491">
    <property type="entry name" value="DTDP-4-DEHYDRORHAMNOSE REDUCTASE"/>
    <property type="match status" value="1"/>
</dbReference>
<dbReference type="EMBL" id="RCOS01000031">
    <property type="protein sequence ID" value="RSN77486.1"/>
    <property type="molecule type" value="Genomic_DNA"/>
</dbReference>
<dbReference type="AlphaFoldDB" id="A0A429GTR6"/>
<evidence type="ECO:0000313" key="3">
    <source>
        <dbReference type="Proteomes" id="UP000277582"/>
    </source>
</evidence>
<dbReference type="SUPFAM" id="SSF51735">
    <property type="entry name" value="NAD(P)-binding Rossmann-fold domains"/>
    <property type="match status" value="1"/>
</dbReference>